<dbReference type="OrthoDB" id="5189051at2"/>
<feature type="transmembrane region" description="Helical" evidence="1">
    <location>
        <begin position="84"/>
        <end position="104"/>
    </location>
</feature>
<proteinExistence type="predicted"/>
<dbReference type="Proteomes" id="UP000243077">
    <property type="component" value="Chromosome"/>
</dbReference>
<evidence type="ECO:0000313" key="3">
    <source>
        <dbReference type="Proteomes" id="UP000243077"/>
    </source>
</evidence>
<evidence type="ECO:0000256" key="1">
    <source>
        <dbReference type="SAM" id="Phobius"/>
    </source>
</evidence>
<accession>A0A2L2BPQ0</accession>
<organism evidence="2 3">
    <name type="scientific">Pontimonas salivibrio</name>
    <dbReference type="NCBI Taxonomy" id="1159327"/>
    <lineage>
        <taxon>Bacteria</taxon>
        <taxon>Bacillati</taxon>
        <taxon>Actinomycetota</taxon>
        <taxon>Actinomycetes</taxon>
        <taxon>Micrococcales</taxon>
        <taxon>Microbacteriaceae</taxon>
        <taxon>Pontimonas</taxon>
    </lineage>
</organism>
<keyword evidence="3" id="KW-1185">Reference proteome</keyword>
<sequence>MQSNNSDDPLVLRWILRTGAAVFGLSAVWLLVTPGFFLELLALEPTLPLRWSMWMTAITLIALTGNMAVVSFRAPASGVVASSMVMMVASGALGFVTLLVPAAITGFGVAYGLLSFAFSAAYFAALARWWRPGR</sequence>
<protein>
    <submittedName>
        <fullName evidence="2">Uncharacterized protein</fullName>
    </submittedName>
</protein>
<reference evidence="2 3" key="1">
    <citation type="submission" date="2018-02" db="EMBL/GenBank/DDBJ databases">
        <title>Complete genome of the streamlined marine actinobacterium Pontimonas salivibrio CL-TW6 adapted to coastal planktonic lifestype.</title>
        <authorList>
            <person name="Cho B.C."/>
            <person name="Hardies S.C."/>
            <person name="Jang G.I."/>
            <person name="Hwang C.Y."/>
        </authorList>
    </citation>
    <scope>NUCLEOTIDE SEQUENCE [LARGE SCALE GENOMIC DNA]</scope>
    <source>
        <strain evidence="2 3">CL-TW6</strain>
    </source>
</reference>
<gene>
    <name evidence="2" type="ORF">C3B54_11664</name>
</gene>
<feature type="transmembrane region" description="Helical" evidence="1">
    <location>
        <begin position="51"/>
        <end position="72"/>
    </location>
</feature>
<dbReference type="AlphaFoldDB" id="A0A2L2BPQ0"/>
<evidence type="ECO:0000313" key="2">
    <source>
        <dbReference type="EMBL" id="AVG23646.1"/>
    </source>
</evidence>
<dbReference type="RefSeq" id="WP_104913226.1">
    <property type="nucleotide sequence ID" value="NZ_CP026923.1"/>
</dbReference>
<name>A0A2L2BPQ0_9MICO</name>
<keyword evidence="1" id="KW-1133">Transmembrane helix</keyword>
<keyword evidence="1" id="KW-0472">Membrane</keyword>
<feature type="transmembrane region" description="Helical" evidence="1">
    <location>
        <begin position="110"/>
        <end position="130"/>
    </location>
</feature>
<dbReference type="KEGG" id="psai:C3B54_11664"/>
<keyword evidence="1" id="KW-0812">Transmembrane</keyword>
<dbReference type="EMBL" id="CP026923">
    <property type="protein sequence ID" value="AVG23646.1"/>
    <property type="molecule type" value="Genomic_DNA"/>
</dbReference>